<protein>
    <recommendedName>
        <fullName evidence="4">prolyl oligopeptidase</fullName>
        <ecNumber evidence="4">3.4.21.26</ecNumber>
    </recommendedName>
    <alternativeName>
        <fullName evidence="11">Proline-specific endopeptidase</fullName>
    </alternativeName>
</protein>
<keyword evidence="5" id="KW-0645">Protease</keyword>
<dbReference type="GO" id="GO:0070012">
    <property type="term" value="F:oligopeptidase activity"/>
    <property type="evidence" value="ECO:0007669"/>
    <property type="project" value="TreeGrafter"/>
</dbReference>
<keyword evidence="6" id="KW-0732">Signal</keyword>
<name>A0A5C6RW34_9FLAO</name>
<dbReference type="EMBL" id="VOOS01000002">
    <property type="protein sequence ID" value="TXB66109.1"/>
    <property type="molecule type" value="Genomic_DNA"/>
</dbReference>
<evidence type="ECO:0000256" key="11">
    <source>
        <dbReference type="ARBA" id="ARBA00081187"/>
    </source>
</evidence>
<evidence type="ECO:0000256" key="7">
    <source>
        <dbReference type="ARBA" id="ARBA00022764"/>
    </source>
</evidence>
<dbReference type="AlphaFoldDB" id="A0A5C6RW34"/>
<organism evidence="14 15">
    <name type="scientific">Vicingus serpentipes</name>
    <dbReference type="NCBI Taxonomy" id="1926625"/>
    <lineage>
        <taxon>Bacteria</taxon>
        <taxon>Pseudomonadati</taxon>
        <taxon>Bacteroidota</taxon>
        <taxon>Flavobacteriia</taxon>
        <taxon>Flavobacteriales</taxon>
        <taxon>Vicingaceae</taxon>
        <taxon>Vicingus</taxon>
    </lineage>
</organism>
<dbReference type="PROSITE" id="PS51257">
    <property type="entry name" value="PROKAR_LIPOPROTEIN"/>
    <property type="match status" value="1"/>
</dbReference>
<dbReference type="InterPro" id="IPR029058">
    <property type="entry name" value="AB_hydrolase_fold"/>
</dbReference>
<dbReference type="SUPFAM" id="SSF50993">
    <property type="entry name" value="Peptidase/esterase 'gauge' domain"/>
    <property type="match status" value="1"/>
</dbReference>
<dbReference type="Pfam" id="PF00326">
    <property type="entry name" value="Peptidase_S9"/>
    <property type="match status" value="1"/>
</dbReference>
<comment type="function">
    <text evidence="10">Cleaves peptide bonds on the C-terminal side of prolyl residues within peptides that are up to approximately 30 amino acids long. Has an absolute requirement for an X-Pro bond in the trans configuration immediately preceding the Pro-Y scissible bond.</text>
</comment>
<evidence type="ECO:0000256" key="5">
    <source>
        <dbReference type="ARBA" id="ARBA00022670"/>
    </source>
</evidence>
<dbReference type="GO" id="GO:0042597">
    <property type="term" value="C:periplasmic space"/>
    <property type="evidence" value="ECO:0007669"/>
    <property type="project" value="UniProtKB-SubCell"/>
</dbReference>
<proteinExistence type="inferred from homology"/>
<comment type="catalytic activity">
    <reaction evidence="1">
        <text>Hydrolysis of Pro-|-Xaa &gt;&gt; Ala-|-Xaa in oligopeptides.</text>
        <dbReference type="EC" id="3.4.21.26"/>
    </reaction>
</comment>
<dbReference type="InterPro" id="IPR023302">
    <property type="entry name" value="Pept_S9A_N"/>
</dbReference>
<evidence type="ECO:0000256" key="6">
    <source>
        <dbReference type="ARBA" id="ARBA00022729"/>
    </source>
</evidence>
<dbReference type="RefSeq" id="WP_147099572.1">
    <property type="nucleotide sequence ID" value="NZ_VOOS01000002.1"/>
</dbReference>
<dbReference type="SUPFAM" id="SSF53474">
    <property type="entry name" value="alpha/beta-Hydrolases"/>
    <property type="match status" value="1"/>
</dbReference>
<keyword evidence="8" id="KW-0378">Hydrolase</keyword>
<feature type="domain" description="Peptidase S9A N-terminal" evidence="13">
    <location>
        <begin position="32"/>
        <end position="428"/>
    </location>
</feature>
<evidence type="ECO:0000259" key="12">
    <source>
        <dbReference type="Pfam" id="PF00326"/>
    </source>
</evidence>
<evidence type="ECO:0000259" key="13">
    <source>
        <dbReference type="Pfam" id="PF02897"/>
    </source>
</evidence>
<sequence length="708" mass="80702">MRELIIIGAITSIFFTACVDKNETEKTTFNYPETYRDSSIIDDYHGQKITDYYRWLENENSDSTKNWVIAQNKLTFDYINKIPSRQKLYDDLKGMWNFESISTPSKHGDYYVYSKNDGIQNQSVFYIKKGMDGAEEILLDPNTLSEDGTVSVSTFSISNDNKYLAYGLSVAGSDWKDFKVMNLETKEMQPDFITWVKFSGISWYENGFFYSGYTPQKDENKLTQKNEFAKVFYHKLGTDQSEDKIIFEDKEHPLRGFYASVTEDEKYISIAANEGTSGNMLYIRDLTKPDSEFIQVTNNFENDTWLVDNFGDKLLLFTNIDAPNNRVIQITLDNVSKENWADFIPEKETKLESISVAGNRIFTTYLQDVSSKIEILNIDGTYHSDLKLPGKGICNGVYGKKEENTAFYSYSSYLNPSTSYELNVETLKAKEYFKPEIDFKSEDYISKQVFYTSADGEKIPMFINYHKDTKLDGNAPCLLYAYGGFNISVKPSFSVINAVFMKNGGIYAVANIRGGSEYGEKWHKAGMLNNKQNVFNDFIAAAEYLKEIKYTSTEKLALHGRSNGGLLMGAVMTQRPDLASVVLPGVGVLDMLRYHKFTIGWAWAVEYGSSDNKEQFDNLIKYSPLHNIKETSYPATLVLTGDHDDRVVPAHSFKFISELQHQQKGDKPVMVRIDVNAGHGAGKPKEKSIGEWADIWAFTFHNLNHPLK</sequence>
<dbReference type="PRINTS" id="PR00862">
    <property type="entry name" value="PROLIGOPTASE"/>
</dbReference>
<keyword evidence="9" id="KW-0720">Serine protease</keyword>
<comment type="subcellular location">
    <subcellularLocation>
        <location evidence="2">Periplasm</location>
    </subcellularLocation>
</comment>
<dbReference type="EC" id="3.4.21.26" evidence="4"/>
<dbReference type="OrthoDB" id="9801421at2"/>
<dbReference type="FunFam" id="3.40.50.1820:FF:000005">
    <property type="entry name" value="Prolyl endopeptidase"/>
    <property type="match status" value="1"/>
</dbReference>
<gene>
    <name evidence="14" type="ORF">FRY74_05935</name>
</gene>
<dbReference type="InterPro" id="IPR002471">
    <property type="entry name" value="Pept_S9_AS"/>
</dbReference>
<comment type="caution">
    <text evidence="14">The sequence shown here is derived from an EMBL/GenBank/DDBJ whole genome shotgun (WGS) entry which is preliminary data.</text>
</comment>
<dbReference type="InterPro" id="IPR002470">
    <property type="entry name" value="Peptidase_S9A"/>
</dbReference>
<dbReference type="PANTHER" id="PTHR42881">
    <property type="entry name" value="PROLYL ENDOPEPTIDASE"/>
    <property type="match status" value="1"/>
</dbReference>
<dbReference type="GO" id="GO:0006508">
    <property type="term" value="P:proteolysis"/>
    <property type="evidence" value="ECO:0007669"/>
    <property type="project" value="UniProtKB-KW"/>
</dbReference>
<reference evidence="14 15" key="1">
    <citation type="submission" date="2019-08" db="EMBL/GenBank/DDBJ databases">
        <title>Genome of Vicingus serpentipes NCIMB 15042.</title>
        <authorList>
            <person name="Bowman J.P."/>
        </authorList>
    </citation>
    <scope>NUCLEOTIDE SEQUENCE [LARGE SCALE GENOMIC DNA]</scope>
    <source>
        <strain evidence="14 15">NCIMB 15042</strain>
    </source>
</reference>
<dbReference type="InterPro" id="IPR051167">
    <property type="entry name" value="Prolyl_oligopep/macrocyclase"/>
</dbReference>
<evidence type="ECO:0000256" key="8">
    <source>
        <dbReference type="ARBA" id="ARBA00022801"/>
    </source>
</evidence>
<dbReference type="PROSITE" id="PS00708">
    <property type="entry name" value="PRO_ENDOPEP_SER"/>
    <property type="match status" value="1"/>
</dbReference>
<evidence type="ECO:0000256" key="9">
    <source>
        <dbReference type="ARBA" id="ARBA00022825"/>
    </source>
</evidence>
<feature type="domain" description="Peptidase S9 prolyl oligopeptidase catalytic" evidence="12">
    <location>
        <begin position="491"/>
        <end position="704"/>
    </location>
</feature>
<comment type="similarity">
    <text evidence="3">Belongs to the peptidase S9A family.</text>
</comment>
<dbReference type="InterPro" id="IPR001375">
    <property type="entry name" value="Peptidase_S9_cat"/>
</dbReference>
<dbReference type="PANTHER" id="PTHR42881:SF2">
    <property type="entry name" value="PROLYL ENDOPEPTIDASE"/>
    <property type="match status" value="1"/>
</dbReference>
<accession>A0A5C6RW34</accession>
<keyword evidence="15" id="KW-1185">Reference proteome</keyword>
<evidence type="ECO:0000313" key="14">
    <source>
        <dbReference type="EMBL" id="TXB66109.1"/>
    </source>
</evidence>
<dbReference type="Pfam" id="PF02897">
    <property type="entry name" value="Peptidase_S9_N"/>
    <property type="match status" value="1"/>
</dbReference>
<evidence type="ECO:0000256" key="10">
    <source>
        <dbReference type="ARBA" id="ARBA00060121"/>
    </source>
</evidence>
<dbReference type="GO" id="GO:0004252">
    <property type="term" value="F:serine-type endopeptidase activity"/>
    <property type="evidence" value="ECO:0007669"/>
    <property type="project" value="UniProtKB-EC"/>
</dbReference>
<dbReference type="GO" id="GO:0005829">
    <property type="term" value="C:cytosol"/>
    <property type="evidence" value="ECO:0007669"/>
    <property type="project" value="TreeGrafter"/>
</dbReference>
<evidence type="ECO:0000256" key="1">
    <source>
        <dbReference type="ARBA" id="ARBA00001070"/>
    </source>
</evidence>
<dbReference type="Gene3D" id="2.130.10.120">
    <property type="entry name" value="Prolyl oligopeptidase, N-terminal domain"/>
    <property type="match status" value="1"/>
</dbReference>
<evidence type="ECO:0000256" key="3">
    <source>
        <dbReference type="ARBA" id="ARBA00005228"/>
    </source>
</evidence>
<dbReference type="Gene3D" id="3.40.50.1820">
    <property type="entry name" value="alpha/beta hydrolase"/>
    <property type="match status" value="1"/>
</dbReference>
<dbReference type="Proteomes" id="UP000321721">
    <property type="component" value="Unassembled WGS sequence"/>
</dbReference>
<evidence type="ECO:0000256" key="2">
    <source>
        <dbReference type="ARBA" id="ARBA00004418"/>
    </source>
</evidence>
<keyword evidence="7" id="KW-0574">Periplasm</keyword>
<evidence type="ECO:0000313" key="15">
    <source>
        <dbReference type="Proteomes" id="UP000321721"/>
    </source>
</evidence>
<evidence type="ECO:0000256" key="4">
    <source>
        <dbReference type="ARBA" id="ARBA00011897"/>
    </source>
</evidence>